<keyword evidence="2" id="KW-0472">Membrane</keyword>
<name>H8ZBB7_NEMA1</name>
<keyword evidence="2" id="KW-1133">Transmembrane helix</keyword>
<dbReference type="AlphaFoldDB" id="H8ZBB7"/>
<organism evidence="3">
    <name type="scientific">Nematocida ausubeli (strain ATCC PRA-371 / ERTm2)</name>
    <name type="common">Nematode killer fungus</name>
    <dbReference type="NCBI Taxonomy" id="1913371"/>
    <lineage>
        <taxon>Eukaryota</taxon>
        <taxon>Fungi</taxon>
        <taxon>Fungi incertae sedis</taxon>
        <taxon>Microsporidia</taxon>
        <taxon>Nematocida</taxon>
    </lineage>
</organism>
<feature type="transmembrane region" description="Helical" evidence="2">
    <location>
        <begin position="54"/>
        <end position="80"/>
    </location>
</feature>
<feature type="transmembrane region" description="Helical" evidence="2">
    <location>
        <begin position="126"/>
        <end position="150"/>
    </location>
</feature>
<sequence>MSIYTTNTKISIDLLKSANGTSEVPDRSNEAADSPEEPKTKGEIFHDCIFISAYIIYLFIQYIVFSSALICLIFLCRLLINSTKETFCSVNANISALLLITVELVGAFISWYFINRYNPRVKNAQVRFNFMPIVVGLLTLAILTILAISIVPFLELSTVDSILEFYNYLLYPIGLGFLYWEIIRIGILTFSFPFIYKKEIRGEKYGLFHFCKTMIIVWVFIGVLAYNLIILWNTYGQSCSILDLKYFITPQCKFYHVQ</sequence>
<dbReference type="HOGENOM" id="CLU_1062061_0_0_1"/>
<evidence type="ECO:0000256" key="2">
    <source>
        <dbReference type="SAM" id="Phobius"/>
    </source>
</evidence>
<dbReference type="EMBL" id="JH604634">
    <property type="protein sequence ID" value="EHY66170.1"/>
    <property type="molecule type" value="Genomic_DNA"/>
</dbReference>
<keyword evidence="2" id="KW-0812">Transmembrane</keyword>
<evidence type="ECO:0000256" key="1">
    <source>
        <dbReference type="SAM" id="MobiDB-lite"/>
    </source>
</evidence>
<reference evidence="3" key="1">
    <citation type="submission" date="2011-03" db="EMBL/GenBank/DDBJ databases">
        <title>The Genome Sequence of Nematocida sp1 strain ERTm2.</title>
        <authorList>
            <consortium name="The Broad Institute Genome Sequencing Platform"/>
            <consortium name="The Broad Institute Genome Sequencing Center for Infectious Disease"/>
            <person name="Cuomo C."/>
            <person name="Troemel E."/>
            <person name="Young S.K."/>
            <person name="Zeng Q."/>
            <person name="Gargeya S."/>
            <person name="Fitzgerald M."/>
            <person name="Haas B."/>
            <person name="Abouelleil A."/>
            <person name="Alvarado L."/>
            <person name="Arachchi H.M."/>
            <person name="Berlin A."/>
            <person name="Brown A."/>
            <person name="Chapman S.B."/>
            <person name="Chen Z."/>
            <person name="Dunbar C."/>
            <person name="Freedman E."/>
            <person name="Gearin G."/>
            <person name="Gellesch M."/>
            <person name="Goldberg J."/>
            <person name="Griggs A."/>
            <person name="Gujja S."/>
            <person name="Heilman E.R."/>
            <person name="Heiman D."/>
            <person name="Howarth C."/>
            <person name="Larson L."/>
            <person name="Lui A."/>
            <person name="MacDonald P.J.P."/>
            <person name="Mehta T."/>
            <person name="Montmayeur A."/>
            <person name="Murphy C."/>
            <person name="Neiman D."/>
            <person name="Pearson M."/>
            <person name="Priest M."/>
            <person name="Roberts A."/>
            <person name="Saif S."/>
            <person name="Shea T."/>
            <person name="Shenoy N."/>
            <person name="Sisk P."/>
            <person name="Stolte C."/>
            <person name="Sykes S."/>
            <person name="White J."/>
            <person name="Yandava C."/>
            <person name="Wortman J."/>
            <person name="Nusbaum C."/>
            <person name="Birren B."/>
        </authorList>
    </citation>
    <scope>NUCLEOTIDE SEQUENCE</scope>
    <source>
        <strain evidence="3">ERTm2</strain>
    </source>
</reference>
<feature type="transmembrane region" description="Helical" evidence="2">
    <location>
        <begin position="92"/>
        <end position="114"/>
    </location>
</feature>
<feature type="transmembrane region" description="Helical" evidence="2">
    <location>
        <begin position="215"/>
        <end position="235"/>
    </location>
</feature>
<feature type="transmembrane region" description="Helical" evidence="2">
    <location>
        <begin position="170"/>
        <end position="195"/>
    </location>
</feature>
<accession>H8ZBB7</accession>
<proteinExistence type="predicted"/>
<feature type="compositionally biased region" description="Basic and acidic residues" evidence="1">
    <location>
        <begin position="24"/>
        <end position="39"/>
    </location>
</feature>
<protein>
    <submittedName>
        <fullName evidence="3">Uncharacterized protein</fullName>
    </submittedName>
</protein>
<evidence type="ECO:0000313" key="3">
    <source>
        <dbReference type="EMBL" id="EHY66170.1"/>
    </source>
</evidence>
<gene>
    <name evidence="3" type="ORF">NERG_00866</name>
</gene>
<dbReference type="Proteomes" id="UP000005622">
    <property type="component" value="Unassembled WGS sequence"/>
</dbReference>
<feature type="region of interest" description="Disordered" evidence="1">
    <location>
        <begin position="19"/>
        <end position="39"/>
    </location>
</feature>